<dbReference type="EMBL" id="KZ678143">
    <property type="protein sequence ID" value="PSN61897.1"/>
    <property type="molecule type" value="Genomic_DNA"/>
</dbReference>
<feature type="region of interest" description="Disordered" evidence="1">
    <location>
        <begin position="238"/>
        <end position="260"/>
    </location>
</feature>
<dbReference type="Proteomes" id="UP000240883">
    <property type="component" value="Unassembled WGS sequence"/>
</dbReference>
<feature type="region of interest" description="Disordered" evidence="1">
    <location>
        <begin position="62"/>
        <end position="81"/>
    </location>
</feature>
<feature type="compositionally biased region" description="Polar residues" evidence="1">
    <location>
        <begin position="944"/>
        <end position="953"/>
    </location>
</feature>
<organism evidence="3 4">
    <name type="scientific">Corynespora cassiicola Philippines</name>
    <dbReference type="NCBI Taxonomy" id="1448308"/>
    <lineage>
        <taxon>Eukaryota</taxon>
        <taxon>Fungi</taxon>
        <taxon>Dikarya</taxon>
        <taxon>Ascomycota</taxon>
        <taxon>Pezizomycotina</taxon>
        <taxon>Dothideomycetes</taxon>
        <taxon>Pleosporomycetidae</taxon>
        <taxon>Pleosporales</taxon>
        <taxon>Corynesporascaceae</taxon>
        <taxon>Corynespora</taxon>
    </lineage>
</organism>
<evidence type="ECO:0000313" key="4">
    <source>
        <dbReference type="Proteomes" id="UP000240883"/>
    </source>
</evidence>
<feature type="region of interest" description="Disordered" evidence="1">
    <location>
        <begin position="1"/>
        <end position="31"/>
    </location>
</feature>
<feature type="region of interest" description="Disordered" evidence="1">
    <location>
        <begin position="944"/>
        <end position="995"/>
    </location>
</feature>
<sequence length="1237" mass="138955">MSSVRVAHFPLKARKRLPKETSPARLNKHQYEDVEQTRDIFEDYRAPEGDWDRLRSSSPILRKRGRNVAPQPGTQGYSNNFDGPVSGVLPDRAAEFDTNSFTTATPVEDEEKQKEHSVGFMRDPVTVVSRPLNTNEFWAIHDFEMHARKCTYCNDPYEVFKSHNRLCDTGHGFAKDAAKLLYNKSDGNTYSTLLERSKTVHVEIPAGYAQIHGLFKAIEKSTRSRRVPFVSREEISYVAAQPSSQPSGKDRTGSSTKPIKTQEQPLQNEYLEHMHHMFPENRKEDERGDGSLHHKMSGTVPTAVHENIVQSSSVNSFIEVGDETRTTAGYKDAETDNSIDPVNTGIPTDDLLEFLPHIDWSSEPSISDPAVPTEPIINDIITQDDKSDQSRPHSIAGSDSLSIFSVASLASSASDLSKASGYSALEIASATRELLVLIQGDEILGPLCATAIQGEIGPQRFSRNFRRLLKLYAKNLQEEAHDRLEYLSARLVAIKAQYLATAIIEKHINGMLAPDLEPFENRDTCNESETSEDEEQDEVDGDGENFQNFIVPRTFLIESNALKLLRSQLKHFVSSSKKADEQEPEQDEQVFDFQQEDSPQKGDLQEIYTNKNTEVYLQNACSQPESEGFANIGERSEELLSSVSKLQMLAKSVIRGYSEAAAVASFSRKLFELEPVSKIHQTTLMNLGESAFVSSYNSILGSFYRNLLNQCEVSSICRVLLKSSNRTSIAHGIIRSVEDAESACHRVQLGKMPVIEESGNNTFLSNWLKDQQEHDQENTIYHTPRSDILDAAAEKVLSQSTESTQILIRELKLLTLSEQIRNVVRIAPKESIKVSSGDVTSFSNSLKCFIEESTQQEWDWWPLASPVHITHQNQYRIEWKFCGRVMHSNIAKPQALMIQELLDSLPDHSLQCGCCLPRQCISWKARIELVASSLCHMFAKSMTGPSTPIQQSKAGMRYTPHGPPSSMSSSSLNSQSSGQNTSNTPGPGSSDTSMQVHVQGDGATQVASTNDADRIIFGVQGHRWSVEIEQIKVPDLSGDPAFFRELKLRYKKHRNWFKRLFSPFRFRHCRFVKFEKFDANRIVSQGDGLPDDHGFDCDYEYDPRPGKNPLIDPKIFAICLSACNADCKWPMFNPWHDCISLPCRSNKLKCIPKKKSGFDVVSDEIGAIVWGLEADYAMSFAFLAVYHLIPIIAATAFWIYWLRIRTDDWQNAAVPILTVLALFAAFWMPFGKRLGVS</sequence>
<name>A0A2T2N8Z3_CORCC</name>
<keyword evidence="2" id="KW-0812">Transmembrane</keyword>
<proteinExistence type="predicted"/>
<keyword evidence="2" id="KW-1133">Transmembrane helix</keyword>
<feature type="compositionally biased region" description="Polar residues" evidence="1">
    <location>
        <begin position="986"/>
        <end position="995"/>
    </location>
</feature>
<feature type="compositionally biased region" description="Polar residues" evidence="1">
    <location>
        <begin position="72"/>
        <end position="81"/>
    </location>
</feature>
<evidence type="ECO:0000256" key="1">
    <source>
        <dbReference type="SAM" id="MobiDB-lite"/>
    </source>
</evidence>
<keyword evidence="2" id="KW-0472">Membrane</keyword>
<keyword evidence="4" id="KW-1185">Reference proteome</keyword>
<accession>A0A2T2N8Z3</accession>
<evidence type="ECO:0000256" key="2">
    <source>
        <dbReference type="SAM" id="Phobius"/>
    </source>
</evidence>
<protein>
    <submittedName>
        <fullName evidence="3">Uncharacterized protein</fullName>
    </submittedName>
</protein>
<evidence type="ECO:0000313" key="3">
    <source>
        <dbReference type="EMBL" id="PSN61897.1"/>
    </source>
</evidence>
<feature type="region of interest" description="Disordered" evidence="1">
    <location>
        <begin position="575"/>
        <end position="602"/>
    </location>
</feature>
<dbReference type="AlphaFoldDB" id="A0A2T2N8Z3"/>
<dbReference type="OrthoDB" id="443402at2759"/>
<feature type="transmembrane region" description="Helical" evidence="2">
    <location>
        <begin position="1212"/>
        <end position="1230"/>
    </location>
</feature>
<feature type="region of interest" description="Disordered" evidence="1">
    <location>
        <begin position="515"/>
        <end position="544"/>
    </location>
</feature>
<feature type="transmembrane region" description="Helical" evidence="2">
    <location>
        <begin position="1176"/>
        <end position="1200"/>
    </location>
</feature>
<reference evidence="3 4" key="1">
    <citation type="journal article" date="2018" name="Front. Microbiol.">
        <title>Genome-Wide Analysis of Corynespora cassiicola Leaf Fall Disease Putative Effectors.</title>
        <authorList>
            <person name="Lopez D."/>
            <person name="Ribeiro S."/>
            <person name="Label P."/>
            <person name="Fumanal B."/>
            <person name="Venisse J.S."/>
            <person name="Kohler A."/>
            <person name="de Oliveira R.R."/>
            <person name="Labutti K."/>
            <person name="Lipzen A."/>
            <person name="Lail K."/>
            <person name="Bauer D."/>
            <person name="Ohm R.A."/>
            <person name="Barry K.W."/>
            <person name="Spatafora J."/>
            <person name="Grigoriev I.V."/>
            <person name="Martin F.M."/>
            <person name="Pujade-Renaud V."/>
        </authorList>
    </citation>
    <scope>NUCLEOTIDE SEQUENCE [LARGE SCALE GENOMIC DNA]</scope>
    <source>
        <strain evidence="3 4">Philippines</strain>
    </source>
</reference>
<feature type="compositionally biased region" description="Polar residues" evidence="1">
    <location>
        <begin position="241"/>
        <end position="260"/>
    </location>
</feature>
<feature type="compositionally biased region" description="Low complexity" evidence="1">
    <location>
        <begin position="964"/>
        <end position="985"/>
    </location>
</feature>
<feature type="compositionally biased region" description="Acidic residues" evidence="1">
    <location>
        <begin position="529"/>
        <end position="543"/>
    </location>
</feature>
<gene>
    <name evidence="3" type="ORF">BS50DRAFT_148013</name>
</gene>